<dbReference type="PANTHER" id="PTHR32248:SF4">
    <property type="entry name" value="RNA POLYMERASE SIGMA-54 FACTOR"/>
    <property type="match status" value="1"/>
</dbReference>
<dbReference type="PROSITE" id="PS50044">
    <property type="entry name" value="SIGMA54_3"/>
    <property type="match status" value="1"/>
</dbReference>
<accession>A0ABS4JX12</accession>
<evidence type="ECO:0000256" key="1">
    <source>
        <dbReference type="ARBA" id="ARBA00008798"/>
    </source>
</evidence>
<evidence type="ECO:0000256" key="8">
    <source>
        <dbReference type="ARBA" id="ARBA00023163"/>
    </source>
</evidence>
<keyword evidence="4" id="KW-0548">Nucleotidyltransferase</keyword>
<sequence>MRLGFNLRMQQTQRLVMTPELRQAIAVLQQPIAELSEVIAGELLDNPCLEAEPREAAEGAVRPGETGQLLDYLRQGEDGGAAAPEREEERTFEAVTPGLPTLAEHLDGQLGLMRLDAGQRRIARFLVGCLDEHGYLRTPVAEIAAQLRVSAQQVEAALEIIQSLDPPGVGARSLAECLLIQWAARGGTNPLVPRLITDHLDDLAAGRIPRIAERLGVSCAEVQAAADAVRTLDPKPGRHFGRADEARYIVPDVVVERVGGEYVVLVNEAPLPRLRVSQHYRRLLDEADGATRRYLEERVQSALWLIRSIEQRRMTLLRVTEAIVRFQRPFFDRGPRYLRPLTLREVAEEVGVHESTVSRATSRKWAQTPQGTFELKYFFSSGVETGRGDAVAAEAVKRLIADLIRQEDPAEPLSDQALTDALSARGLRISRRTVAKYREEMGVPNSARRRRYV</sequence>
<dbReference type="Pfam" id="PF04552">
    <property type="entry name" value="Sigma54_DBD"/>
    <property type="match status" value="1"/>
</dbReference>
<keyword evidence="12" id="KW-1185">Reference proteome</keyword>
<dbReference type="PROSITE" id="PS00717">
    <property type="entry name" value="SIGMA54_1"/>
    <property type="match status" value="1"/>
</dbReference>
<dbReference type="Pfam" id="PF04963">
    <property type="entry name" value="Sigma54_CBD"/>
    <property type="match status" value="1"/>
</dbReference>
<keyword evidence="3" id="KW-0808">Transferase</keyword>
<evidence type="ECO:0000259" key="9">
    <source>
        <dbReference type="Pfam" id="PF04552"/>
    </source>
</evidence>
<evidence type="ECO:0000256" key="3">
    <source>
        <dbReference type="ARBA" id="ARBA00022679"/>
    </source>
</evidence>
<protein>
    <submittedName>
        <fullName evidence="11">RNA polymerase sigma-54 factor</fullName>
    </submittedName>
</protein>
<reference evidence="11 12" key="1">
    <citation type="submission" date="2021-03" db="EMBL/GenBank/DDBJ databases">
        <title>Genomic Encyclopedia of Type Strains, Phase IV (KMG-IV): sequencing the most valuable type-strain genomes for metagenomic binning, comparative biology and taxonomic classification.</title>
        <authorList>
            <person name="Goeker M."/>
        </authorList>
    </citation>
    <scope>NUCLEOTIDE SEQUENCE [LARGE SCALE GENOMIC DNA]</scope>
    <source>
        <strain evidence="11 12">DSM 27138</strain>
    </source>
</reference>
<proteinExistence type="inferred from homology"/>
<dbReference type="InterPro" id="IPR007046">
    <property type="entry name" value="RNA_pol_sigma_54_core-bd"/>
</dbReference>
<dbReference type="EMBL" id="JAGGLG010000046">
    <property type="protein sequence ID" value="MBP2020068.1"/>
    <property type="molecule type" value="Genomic_DNA"/>
</dbReference>
<evidence type="ECO:0000256" key="2">
    <source>
        <dbReference type="ARBA" id="ARBA00022478"/>
    </source>
</evidence>
<evidence type="ECO:0000256" key="5">
    <source>
        <dbReference type="ARBA" id="ARBA00023015"/>
    </source>
</evidence>
<dbReference type="NCBIfam" id="TIGR02395">
    <property type="entry name" value="rpoN_sigma"/>
    <property type="match status" value="1"/>
</dbReference>
<evidence type="ECO:0000256" key="6">
    <source>
        <dbReference type="ARBA" id="ARBA00023082"/>
    </source>
</evidence>
<dbReference type="Proteomes" id="UP001519289">
    <property type="component" value="Unassembled WGS sequence"/>
</dbReference>
<comment type="similarity">
    <text evidence="1">Belongs to the sigma-54 factor family.</text>
</comment>
<dbReference type="RefSeq" id="WP_209468168.1">
    <property type="nucleotide sequence ID" value="NZ_JAGGLG010000046.1"/>
</dbReference>
<dbReference type="PANTHER" id="PTHR32248">
    <property type="entry name" value="RNA POLYMERASE SIGMA-54 FACTOR"/>
    <property type="match status" value="1"/>
</dbReference>
<name>A0ABS4JX12_9FIRM</name>
<dbReference type="InterPro" id="IPR000394">
    <property type="entry name" value="RNA_pol_sigma_54"/>
</dbReference>
<keyword evidence="7" id="KW-0238">DNA-binding</keyword>
<evidence type="ECO:0000259" key="10">
    <source>
        <dbReference type="Pfam" id="PF04963"/>
    </source>
</evidence>
<evidence type="ECO:0000256" key="4">
    <source>
        <dbReference type="ARBA" id="ARBA00022695"/>
    </source>
</evidence>
<keyword evidence="6" id="KW-0731">Sigma factor</keyword>
<gene>
    <name evidence="11" type="ORF">J2Z79_003522</name>
</gene>
<dbReference type="InterPro" id="IPR007634">
    <property type="entry name" value="RNA_pol_sigma_54_DNA-bd"/>
</dbReference>
<organism evidence="11 12">
    <name type="scientific">Symbiobacterium terraclitae</name>
    <dbReference type="NCBI Taxonomy" id="557451"/>
    <lineage>
        <taxon>Bacteria</taxon>
        <taxon>Bacillati</taxon>
        <taxon>Bacillota</taxon>
        <taxon>Clostridia</taxon>
        <taxon>Eubacteriales</taxon>
        <taxon>Symbiobacteriaceae</taxon>
        <taxon>Symbiobacterium</taxon>
    </lineage>
</organism>
<dbReference type="PROSITE" id="PS00718">
    <property type="entry name" value="SIGMA54_2"/>
    <property type="match status" value="1"/>
</dbReference>
<dbReference type="InterPro" id="IPR038709">
    <property type="entry name" value="RpoN_core-bd_sf"/>
</dbReference>
<evidence type="ECO:0000256" key="7">
    <source>
        <dbReference type="ARBA" id="ARBA00023125"/>
    </source>
</evidence>
<keyword evidence="8" id="KW-0804">Transcription</keyword>
<feature type="domain" description="RNA polymerase sigma factor 54 core-binding" evidence="10">
    <location>
        <begin position="93"/>
        <end position="280"/>
    </location>
</feature>
<feature type="domain" description="RNA polymerase sigma factor 54 DNA-binding" evidence="9">
    <location>
        <begin position="293"/>
        <end position="451"/>
    </location>
</feature>
<comment type="caution">
    <text evidence="11">The sequence shown here is derived from an EMBL/GenBank/DDBJ whole genome shotgun (WGS) entry which is preliminary data.</text>
</comment>
<dbReference type="Gene3D" id="1.10.10.1330">
    <property type="entry name" value="RNA polymerase sigma-54 factor, core-binding domain"/>
    <property type="match status" value="1"/>
</dbReference>
<keyword evidence="5" id="KW-0805">Transcription regulation</keyword>
<dbReference type="Gene3D" id="1.10.10.60">
    <property type="entry name" value="Homeodomain-like"/>
    <property type="match status" value="1"/>
</dbReference>
<evidence type="ECO:0000313" key="11">
    <source>
        <dbReference type="EMBL" id="MBP2020068.1"/>
    </source>
</evidence>
<dbReference type="PIRSF" id="PIRSF000774">
    <property type="entry name" value="RpoN"/>
    <property type="match status" value="1"/>
</dbReference>
<keyword evidence="2" id="KW-0240">DNA-directed RNA polymerase</keyword>
<evidence type="ECO:0000313" key="12">
    <source>
        <dbReference type="Proteomes" id="UP001519289"/>
    </source>
</evidence>
<dbReference type="PRINTS" id="PR00045">
    <property type="entry name" value="SIGMA54FCT"/>
</dbReference>
<dbReference type="Pfam" id="PF00309">
    <property type="entry name" value="Sigma54_AID"/>
    <property type="match status" value="1"/>
</dbReference>